<feature type="region of interest" description="Disordered" evidence="1">
    <location>
        <begin position="52"/>
        <end position="105"/>
    </location>
</feature>
<dbReference type="AlphaFoldDB" id="A0A1K0GIY8"/>
<feature type="compositionally biased region" description="Polar residues" evidence="1">
    <location>
        <begin position="60"/>
        <end position="81"/>
    </location>
</feature>
<reference evidence="3" key="1">
    <citation type="submission" date="2016-04" db="EMBL/GenBank/DDBJ databases">
        <authorList>
            <person name="Guldener U."/>
            <person name="Guldener U."/>
        </authorList>
    </citation>
    <scope>NUCLEOTIDE SEQUENCE [LARGE SCALE GENOMIC DNA]</scope>
    <source>
        <strain evidence="3">UB2112</strain>
    </source>
</reference>
<dbReference type="OrthoDB" id="2157103at2759"/>
<proteinExistence type="predicted"/>
<evidence type="ECO:0000313" key="3">
    <source>
        <dbReference type="Proteomes" id="UP000179920"/>
    </source>
</evidence>
<gene>
    <name evidence="2" type="ORF">UBRO_00641</name>
</gene>
<dbReference type="Proteomes" id="UP000179920">
    <property type="component" value="Chromosome II"/>
</dbReference>
<name>A0A1K0GIY8_9BASI</name>
<dbReference type="EMBL" id="LT558118">
    <property type="protein sequence ID" value="SAM69470.1"/>
    <property type="molecule type" value="Genomic_DNA"/>
</dbReference>
<accession>A0A1K0GIY8</accession>
<evidence type="ECO:0000313" key="2">
    <source>
        <dbReference type="EMBL" id="SAM69470.1"/>
    </source>
</evidence>
<protein>
    <submittedName>
        <fullName evidence="2">Uncharacterized protein</fullName>
    </submittedName>
</protein>
<sequence length="158" mass="16467">MIASTSKTMLRTIAARPATARLVLATATRPLSTTSTKKFSLFGLFSRKPSAPTTGAAGLSSHTSDIAPTTTSASDPASQASEAIAKATATNPTKQSTAEKGKADVDQAKIKGKMLARDQELLAKLLDREGGSAGVSIVNGRYEEGLGPETKKNMFRLI</sequence>
<evidence type="ECO:0000256" key="1">
    <source>
        <dbReference type="SAM" id="MobiDB-lite"/>
    </source>
</evidence>
<organism evidence="2 3">
    <name type="scientific">Ustilago bromivora</name>
    <dbReference type="NCBI Taxonomy" id="307758"/>
    <lineage>
        <taxon>Eukaryota</taxon>
        <taxon>Fungi</taxon>
        <taxon>Dikarya</taxon>
        <taxon>Basidiomycota</taxon>
        <taxon>Ustilaginomycotina</taxon>
        <taxon>Ustilaginomycetes</taxon>
        <taxon>Ustilaginales</taxon>
        <taxon>Ustilaginaceae</taxon>
        <taxon>Ustilago</taxon>
    </lineage>
</organism>